<dbReference type="EMBL" id="NCKU01015804">
    <property type="protein sequence ID" value="RWR99302.1"/>
    <property type="molecule type" value="Genomic_DNA"/>
</dbReference>
<keyword evidence="6" id="KW-0645">Protease</keyword>
<dbReference type="Proteomes" id="UP000285301">
    <property type="component" value="Unassembled WGS sequence"/>
</dbReference>
<evidence type="ECO:0000256" key="1">
    <source>
        <dbReference type="ARBA" id="ARBA00001947"/>
    </source>
</evidence>
<dbReference type="Pfam" id="PF01400">
    <property type="entry name" value="Astacin"/>
    <property type="match status" value="1"/>
</dbReference>
<accession>A0A443Q9Q0</accession>
<dbReference type="EMBL" id="NCKU01013928">
    <property type="protein sequence ID" value="RWR99708.1"/>
    <property type="molecule type" value="Genomic_DNA"/>
</dbReference>
<keyword evidence="6" id="KW-0378">Hydrolase</keyword>
<dbReference type="InterPro" id="IPR024079">
    <property type="entry name" value="MetalloPept_cat_dom_sf"/>
</dbReference>
<dbReference type="STRING" id="1965070.A0A443Q9Q0"/>
<evidence type="ECO:0000313" key="7">
    <source>
        <dbReference type="Proteomes" id="UP000285301"/>
    </source>
</evidence>
<dbReference type="GO" id="GO:0006508">
    <property type="term" value="P:proteolysis"/>
    <property type="evidence" value="ECO:0007669"/>
    <property type="project" value="UniProtKB-KW"/>
</dbReference>
<proteinExistence type="predicted"/>
<dbReference type="GO" id="GO:0004222">
    <property type="term" value="F:metalloendopeptidase activity"/>
    <property type="evidence" value="ECO:0007669"/>
    <property type="project" value="InterPro"/>
</dbReference>
<name>A0A443Q9Q0_9ACAR</name>
<evidence type="ECO:0000313" key="6">
    <source>
        <dbReference type="EMBL" id="RWR99708.1"/>
    </source>
</evidence>
<evidence type="ECO:0000256" key="2">
    <source>
        <dbReference type="PROSITE-ProRule" id="PRU01211"/>
    </source>
</evidence>
<comment type="cofactor">
    <cofactor evidence="1">
        <name>Zn(2+)</name>
        <dbReference type="ChEBI" id="CHEBI:29105"/>
    </cofactor>
</comment>
<comment type="caution">
    <text evidence="2">Lacks conserved residue(s) required for the propagation of feature annotation.</text>
</comment>
<dbReference type="AlphaFoldDB" id="A0A443Q9Q0"/>
<sequence>MRSHFQLLKPYENLLFTEFDYDSIMIYGSMAFSRDGKLLTMKPLKEDVFIQDPYLKFLLTEKDVTSIRKLYSCF</sequence>
<organism evidence="6 7">
    <name type="scientific">Dinothrombium tinctorium</name>
    <dbReference type="NCBI Taxonomy" id="1965070"/>
    <lineage>
        <taxon>Eukaryota</taxon>
        <taxon>Metazoa</taxon>
        <taxon>Ecdysozoa</taxon>
        <taxon>Arthropoda</taxon>
        <taxon>Chelicerata</taxon>
        <taxon>Arachnida</taxon>
        <taxon>Acari</taxon>
        <taxon>Acariformes</taxon>
        <taxon>Trombidiformes</taxon>
        <taxon>Prostigmata</taxon>
        <taxon>Anystina</taxon>
        <taxon>Parasitengona</taxon>
        <taxon>Trombidioidea</taxon>
        <taxon>Trombidiidae</taxon>
        <taxon>Dinothrombium</taxon>
    </lineage>
</organism>
<gene>
    <name evidence="4" type="ORF">B4U79_04731</name>
    <name evidence="6" type="ORF">B4U79_08843</name>
    <name evidence="5" type="ORF">B4U79_15414</name>
</gene>
<dbReference type="SUPFAM" id="SSF55486">
    <property type="entry name" value="Metalloproteases ('zincins'), catalytic domain"/>
    <property type="match status" value="1"/>
</dbReference>
<reference evidence="6" key="2">
    <citation type="submission" date="2018-11" db="EMBL/GenBank/DDBJ databases">
        <title>Trombidioid mite genomics.</title>
        <authorList>
            <person name="Dong X."/>
        </authorList>
    </citation>
    <scope>NUCLEOTIDE SEQUENCE</scope>
    <source>
        <strain evidence="6">UoL-WK</strain>
    </source>
</reference>
<dbReference type="PROSITE" id="PS51864">
    <property type="entry name" value="ASTACIN"/>
    <property type="match status" value="1"/>
</dbReference>
<keyword evidence="7" id="KW-1185">Reference proteome</keyword>
<dbReference type="Gene3D" id="3.40.390.10">
    <property type="entry name" value="Collagenase (Catalytic Domain)"/>
    <property type="match status" value="1"/>
</dbReference>
<reference evidence="6 7" key="1">
    <citation type="journal article" date="2018" name="Gigascience">
        <title>Genomes of trombidid mites reveal novel predicted allergens and laterally-transferred genes associated with secondary metabolism.</title>
        <authorList>
            <person name="Dong X."/>
            <person name="Chaisiri K."/>
            <person name="Xia D."/>
            <person name="Armstrong S.D."/>
            <person name="Fang Y."/>
            <person name="Donnelly M.J."/>
            <person name="Kadowaki T."/>
            <person name="McGarry J.W."/>
            <person name="Darby A.C."/>
            <person name="Makepeace B.L."/>
        </authorList>
    </citation>
    <scope>NUCLEOTIDE SEQUENCE [LARGE SCALE GENOMIC DNA]</scope>
    <source>
        <strain evidence="6">UoL-WK</strain>
    </source>
</reference>
<comment type="caution">
    <text evidence="6">The sequence shown here is derived from an EMBL/GenBank/DDBJ whole genome shotgun (WGS) entry which is preliminary data.</text>
</comment>
<feature type="domain" description="Peptidase M12A" evidence="3">
    <location>
        <begin position="1"/>
        <end position="74"/>
    </location>
</feature>
<evidence type="ECO:0000259" key="3">
    <source>
        <dbReference type="PROSITE" id="PS51864"/>
    </source>
</evidence>
<protein>
    <submittedName>
        <fullName evidence="6">Astacin-like metalloprotease</fullName>
    </submittedName>
</protein>
<dbReference type="OrthoDB" id="6411869at2759"/>
<evidence type="ECO:0000313" key="5">
    <source>
        <dbReference type="EMBL" id="RWR99526.1"/>
    </source>
</evidence>
<keyword evidence="6" id="KW-0482">Metalloprotease</keyword>
<dbReference type="EMBL" id="NCKU01014717">
    <property type="protein sequence ID" value="RWR99526.1"/>
    <property type="molecule type" value="Genomic_DNA"/>
</dbReference>
<evidence type="ECO:0000313" key="4">
    <source>
        <dbReference type="EMBL" id="RWR99302.1"/>
    </source>
</evidence>
<dbReference type="InterPro" id="IPR001506">
    <property type="entry name" value="Peptidase_M12A"/>
</dbReference>